<feature type="compositionally biased region" description="Basic and acidic residues" evidence="6">
    <location>
        <begin position="313"/>
        <end position="323"/>
    </location>
</feature>
<dbReference type="VEuPathDB" id="CryptoDB:Cvel_20556"/>
<evidence type="ECO:0000256" key="3">
    <source>
        <dbReference type="ARBA" id="ARBA00022517"/>
    </source>
</evidence>
<accession>A0A0G4G6S3</accession>
<dbReference type="InterPro" id="IPR011687">
    <property type="entry name" value="Nop53/GLTSCR2"/>
</dbReference>
<dbReference type="GO" id="GO:0005654">
    <property type="term" value="C:nucleoplasm"/>
    <property type="evidence" value="ECO:0007669"/>
    <property type="project" value="UniProtKB-SubCell"/>
</dbReference>
<dbReference type="PANTHER" id="PTHR14211:SF7">
    <property type="entry name" value="RIBOSOME BIOGENESIS PROTEIN NOP53"/>
    <property type="match status" value="1"/>
</dbReference>
<dbReference type="GO" id="GO:0005730">
    <property type="term" value="C:nucleolus"/>
    <property type="evidence" value="ECO:0007669"/>
    <property type="project" value="UniProtKB-SubCell"/>
</dbReference>
<reference evidence="7" key="1">
    <citation type="submission" date="2014-11" db="EMBL/GenBank/DDBJ databases">
        <authorList>
            <person name="Otto D Thomas"/>
            <person name="Naeem Raeece"/>
        </authorList>
    </citation>
    <scope>NUCLEOTIDE SEQUENCE</scope>
</reference>
<comment type="subcellular location">
    <subcellularLocation>
        <location evidence="5">Nucleus</location>
        <location evidence="5">Nucleolus</location>
    </subcellularLocation>
    <subcellularLocation>
        <location evidence="5">Nucleus</location>
        <location evidence="5">Nucleoplasm</location>
    </subcellularLocation>
</comment>
<dbReference type="EMBL" id="CDMZ01000943">
    <property type="protein sequence ID" value="CEM24412.1"/>
    <property type="molecule type" value="Genomic_DNA"/>
</dbReference>
<feature type="region of interest" description="Disordered" evidence="6">
    <location>
        <begin position="282"/>
        <end position="323"/>
    </location>
</feature>
<organism evidence="7">
    <name type="scientific">Chromera velia CCMP2878</name>
    <dbReference type="NCBI Taxonomy" id="1169474"/>
    <lineage>
        <taxon>Eukaryota</taxon>
        <taxon>Sar</taxon>
        <taxon>Alveolata</taxon>
        <taxon>Colpodellida</taxon>
        <taxon>Chromeraceae</taxon>
        <taxon>Chromera</taxon>
    </lineage>
</organism>
<dbReference type="GO" id="GO:0008097">
    <property type="term" value="F:5S rRNA binding"/>
    <property type="evidence" value="ECO:0007669"/>
    <property type="project" value="TreeGrafter"/>
</dbReference>
<comment type="similarity">
    <text evidence="1 5">Belongs to the NOP53 family.</text>
</comment>
<comment type="function">
    <text evidence="5">May play a role in ribosome biogenesis.</text>
</comment>
<protein>
    <recommendedName>
        <fullName evidence="2 5">Ribosome biogenesis protein NOP53</fullName>
    </recommendedName>
</protein>
<dbReference type="Pfam" id="PF07767">
    <property type="entry name" value="Nop53"/>
    <property type="match status" value="1"/>
</dbReference>
<keyword evidence="3 5" id="KW-0690">Ribosome biogenesis</keyword>
<feature type="region of interest" description="Disordered" evidence="6">
    <location>
        <begin position="449"/>
        <end position="480"/>
    </location>
</feature>
<evidence type="ECO:0000256" key="1">
    <source>
        <dbReference type="ARBA" id="ARBA00008838"/>
    </source>
</evidence>
<evidence type="ECO:0000256" key="2">
    <source>
        <dbReference type="ARBA" id="ARBA00018339"/>
    </source>
</evidence>
<dbReference type="PIRSF" id="PIRSF017302">
    <property type="entry name" value="Gltscr2"/>
    <property type="match status" value="1"/>
</dbReference>
<feature type="compositionally biased region" description="Basic and acidic residues" evidence="6">
    <location>
        <begin position="120"/>
        <end position="136"/>
    </location>
</feature>
<feature type="compositionally biased region" description="Acidic residues" evidence="6">
    <location>
        <begin position="286"/>
        <end position="296"/>
    </location>
</feature>
<feature type="compositionally biased region" description="Basic and acidic residues" evidence="6">
    <location>
        <begin position="460"/>
        <end position="471"/>
    </location>
</feature>
<evidence type="ECO:0000256" key="4">
    <source>
        <dbReference type="ARBA" id="ARBA00023242"/>
    </source>
</evidence>
<dbReference type="GO" id="GO:0000027">
    <property type="term" value="P:ribosomal large subunit assembly"/>
    <property type="evidence" value="ECO:0007669"/>
    <property type="project" value="UniProtKB-UniRule"/>
</dbReference>
<name>A0A0G4G6S3_9ALVE</name>
<dbReference type="AlphaFoldDB" id="A0A0G4G6S3"/>
<sequence>MVKAKRANWKKIDDSEARQRVEIRHAVDATEKATGGVLFVEDTTGDASKITKSVRKEIKKRELVPFASTISKAHFDKLKKLSQNLPAKKAQQQKQKQKKGKNGGKGSLYDLWEEKEEDADMKSEETKPVVKEDPDVPPRAPLPWNPTFLKEVHQPLLDPSRKKPRETPDLHTIRYKHVPAVVLPQAGQAFNPSDESLYDALFAAYAVELEKERDTQRVEEGSKPMTNFLLDYFTQDDLASWDEVTKQRAFRAVSRGAEPEVVHRVISEGGEGLVHLANTGRLPDSMIEDGEGEEEKEGGGKGKGVIKAKPKEKKTTQQRNKEARRKILEEELRERRAEKAFNKAINTLPEILKEFARDQASKAAQEAYDHTVQVAKRRDEEKGDLGAHPTRIGRSAFKEAPLQVPLPGDLEESQGSLRRLRLGDAVGASGGSAAVMERTASIHRRALIEPPSQKQKKKVGAAERLKRRQELRAAGAPRWF</sequence>
<keyword evidence="4 5" id="KW-0539">Nucleus</keyword>
<dbReference type="GO" id="GO:0006364">
    <property type="term" value="P:rRNA processing"/>
    <property type="evidence" value="ECO:0007669"/>
    <property type="project" value="TreeGrafter"/>
</dbReference>
<evidence type="ECO:0000256" key="5">
    <source>
        <dbReference type="PIRNR" id="PIRNR017302"/>
    </source>
</evidence>
<dbReference type="PANTHER" id="PTHR14211">
    <property type="entry name" value="GLIOMA SUPPRESSOR CANDIDATE REGION GENE 2"/>
    <property type="match status" value="1"/>
</dbReference>
<evidence type="ECO:0000313" key="7">
    <source>
        <dbReference type="EMBL" id="CEM24412.1"/>
    </source>
</evidence>
<evidence type="ECO:0000256" key="6">
    <source>
        <dbReference type="SAM" id="MobiDB-lite"/>
    </source>
</evidence>
<gene>
    <name evidence="7" type="ORF">Cvel_20556</name>
</gene>
<feature type="region of interest" description="Disordered" evidence="6">
    <location>
        <begin position="80"/>
        <end position="145"/>
    </location>
</feature>
<proteinExistence type="inferred from homology"/>